<accession>A0A8S5M9M6</accession>
<evidence type="ECO:0000313" key="1">
    <source>
        <dbReference type="EMBL" id="DAD78997.1"/>
    </source>
</evidence>
<dbReference type="EMBL" id="BK014855">
    <property type="protein sequence ID" value="DAD78997.1"/>
    <property type="molecule type" value="Genomic_DNA"/>
</dbReference>
<proteinExistence type="predicted"/>
<reference evidence="1" key="1">
    <citation type="journal article" date="2021" name="Proc. Natl. Acad. Sci. U.S.A.">
        <title>A Catalog of Tens of Thousands of Viruses from Human Metagenomes Reveals Hidden Associations with Chronic Diseases.</title>
        <authorList>
            <person name="Tisza M.J."/>
            <person name="Buck C.B."/>
        </authorList>
    </citation>
    <scope>NUCLEOTIDE SEQUENCE</scope>
    <source>
        <strain evidence="1">Ctv4j104</strain>
    </source>
</reference>
<name>A0A8S5M9M6_9CAUD</name>
<organism evidence="1">
    <name type="scientific">Siphoviridae sp. ctv4j104</name>
    <dbReference type="NCBI Taxonomy" id="2826510"/>
    <lineage>
        <taxon>Viruses</taxon>
        <taxon>Duplodnaviria</taxon>
        <taxon>Heunggongvirae</taxon>
        <taxon>Uroviricota</taxon>
        <taxon>Caudoviricetes</taxon>
    </lineage>
</organism>
<sequence>MVLLRPKLANKVRICRPAYFGGRVYFDRLV</sequence>
<protein>
    <submittedName>
        <fullName evidence="1">Uncharacterized protein</fullName>
    </submittedName>
</protein>